<protein>
    <submittedName>
        <fullName evidence="2">Uncharacterized protein</fullName>
    </submittedName>
</protein>
<evidence type="ECO:0000313" key="3">
    <source>
        <dbReference type="Proteomes" id="UP001140217"/>
    </source>
</evidence>
<sequence>MDWTQRHLEGRGARSGDPRALGDRSGLKTLGLVIRPNKRFMGAAAAGDDPSQLHSPTVPMDLFFDDGPAPSDTATATLLGTATSASSMSSGTATTATPQSGAARGPAGARAHGSYTLNPDFLRAQDAKTPPVPQLPPLFAGSLPAYAEAPRRPSKPISFPRPAGDDGATATATAPATLHSDAHGRAARQASSREQLAHAKRNHSLPSTLGPAPGPPRLAAYEFTSIESLERKWASVKTESTRMLSSAIYKYYFSHGEWTEFEQVFPSKVLEAWESFQSRLTPSELGFINTVLVSQNPFTGEQGSQKHIIPILARTIPLAQVARTMVFADDMHSRESYSSQSSNGPEIDSEFADWLITRFNAKRPGTALSPSMAVFDDGRKPATGVDKAGAATEKPSVGRPSAERPATEKPATKRPATERPATEKPAAAKPIAEQRPAAPEPPRNAEPPRDAEHSPLVREQFVHEPVVHGGVRRGLGKKRSQQFPQQQQQQQPPPPPPPPPHLSLGIPGTAPAAFQRPKSAMTVVGNMSMASMASVATTTSTAGDEKPKTRRKFTFGSRSELRAEAPQTPRRPSITFPAILQSWRRGSSSRGDDASGVNLPPSPPPQPTSAAQAERPSTASSTASRTRRHTHNFFSSRPVEVRTPTDPAQSPSRPTPRELQMKDLPPLPPNAAEITQLAQMLMADAQLKSTQSALALRKGPGVLAHFSSHSELGQRMAAALDKPRAASLTTDHPEKGHKWPPAGPDAAAAAAALGASRLRESVSVEIARAAYDWRPVPPNGDASWGFSISPLALCKPMERTKSKASHLVVNSHTPTMNRRNLPPPSDPKPAAPARRPPRERQPAEPAKTPAETADKQQATAAPAEPEAAAAKPEQPRDGGSSSSSSTVQPAPAAANGVRGVLYELAYLSTQGKNVWSKSDHIFAQMAETGLEVNRIAEQDFFDYCVDELLKASNDAWQDLQAMGNKKMAKKLYESFNTKLSILLADSAL</sequence>
<reference evidence="2" key="1">
    <citation type="submission" date="2022-07" db="EMBL/GenBank/DDBJ databases">
        <title>Phylogenomic reconstructions and comparative analyses of Kickxellomycotina fungi.</title>
        <authorList>
            <person name="Reynolds N.K."/>
            <person name="Stajich J.E."/>
            <person name="Barry K."/>
            <person name="Grigoriev I.V."/>
            <person name="Crous P."/>
            <person name="Smith M.E."/>
        </authorList>
    </citation>
    <scope>NUCLEOTIDE SEQUENCE</scope>
    <source>
        <strain evidence="2">NBRC 105414</strain>
    </source>
</reference>
<evidence type="ECO:0000256" key="1">
    <source>
        <dbReference type="SAM" id="MobiDB-lite"/>
    </source>
</evidence>
<feature type="region of interest" description="Disordered" evidence="1">
    <location>
        <begin position="723"/>
        <end position="745"/>
    </location>
</feature>
<feature type="compositionally biased region" description="Low complexity" evidence="1">
    <location>
        <begin position="481"/>
        <end position="490"/>
    </location>
</feature>
<feature type="compositionally biased region" description="Polar residues" evidence="1">
    <location>
        <begin position="808"/>
        <end position="818"/>
    </location>
</feature>
<dbReference type="AlphaFoldDB" id="A0A9W8H831"/>
<gene>
    <name evidence="2" type="ORF">H4R18_004904</name>
</gene>
<feature type="compositionally biased region" description="Pro residues" evidence="1">
    <location>
        <begin position="821"/>
        <end position="830"/>
    </location>
</feature>
<feature type="region of interest" description="Disordered" evidence="1">
    <location>
        <begin position="536"/>
        <end position="665"/>
    </location>
</feature>
<comment type="caution">
    <text evidence="2">The sequence shown here is derived from an EMBL/GenBank/DDBJ whole genome shotgun (WGS) entry which is preliminary data.</text>
</comment>
<evidence type="ECO:0000313" key="2">
    <source>
        <dbReference type="EMBL" id="KAJ2777921.1"/>
    </source>
</evidence>
<feature type="region of interest" description="Disordered" evidence="1">
    <location>
        <begin position="1"/>
        <end position="24"/>
    </location>
</feature>
<feature type="compositionally biased region" description="Low complexity" evidence="1">
    <location>
        <begin position="608"/>
        <end position="624"/>
    </location>
</feature>
<feature type="compositionally biased region" description="Low complexity" evidence="1">
    <location>
        <begin position="83"/>
        <end position="113"/>
    </location>
</feature>
<organism evidence="2 3">
    <name type="scientific">Coemansia javaensis</name>
    <dbReference type="NCBI Taxonomy" id="2761396"/>
    <lineage>
        <taxon>Eukaryota</taxon>
        <taxon>Fungi</taxon>
        <taxon>Fungi incertae sedis</taxon>
        <taxon>Zoopagomycota</taxon>
        <taxon>Kickxellomycotina</taxon>
        <taxon>Kickxellomycetes</taxon>
        <taxon>Kickxellales</taxon>
        <taxon>Kickxellaceae</taxon>
        <taxon>Coemansia</taxon>
    </lineage>
</organism>
<feature type="region of interest" description="Disordered" evidence="1">
    <location>
        <begin position="803"/>
        <end position="892"/>
    </location>
</feature>
<dbReference type="OrthoDB" id="5593337at2759"/>
<feature type="region of interest" description="Disordered" evidence="1">
    <location>
        <begin position="366"/>
        <end position="519"/>
    </location>
</feature>
<feature type="region of interest" description="Disordered" evidence="1">
    <location>
        <begin position="148"/>
        <end position="216"/>
    </location>
</feature>
<feature type="compositionally biased region" description="Low complexity" evidence="1">
    <location>
        <begin position="843"/>
        <end position="872"/>
    </location>
</feature>
<name>A0A9W8H831_9FUNG</name>
<dbReference type="Proteomes" id="UP001140217">
    <property type="component" value="Unassembled WGS sequence"/>
</dbReference>
<feature type="compositionally biased region" description="Basic residues" evidence="1">
    <location>
        <begin position="470"/>
        <end position="480"/>
    </location>
</feature>
<feature type="compositionally biased region" description="Low complexity" evidence="1">
    <location>
        <begin position="165"/>
        <end position="177"/>
    </location>
</feature>
<feature type="compositionally biased region" description="Pro residues" evidence="1">
    <location>
        <begin position="491"/>
        <end position="501"/>
    </location>
</feature>
<feature type="compositionally biased region" description="Basic and acidic residues" evidence="1">
    <location>
        <begin position="446"/>
        <end position="466"/>
    </location>
</feature>
<feature type="region of interest" description="Disordered" evidence="1">
    <location>
        <begin position="83"/>
        <end position="115"/>
    </location>
</feature>
<dbReference type="EMBL" id="JANBUL010000260">
    <property type="protein sequence ID" value="KAJ2777921.1"/>
    <property type="molecule type" value="Genomic_DNA"/>
</dbReference>
<proteinExistence type="predicted"/>
<keyword evidence="3" id="KW-1185">Reference proteome</keyword>
<feature type="compositionally biased region" description="Basic and acidic residues" evidence="1">
    <location>
        <begin position="401"/>
        <end position="422"/>
    </location>
</feature>
<accession>A0A9W8H831</accession>